<sequence>MPSNDYPAAINRAWKVNAMDGPRSVDFQSRFNVLEDVRGTPTGVRFSAPCPVDTCVQCYAGTKGTGMMTTVNVPANGVGAFEVSFKSWRVIRR</sequence>
<dbReference type="AlphaFoldDB" id="Q2GN18"/>
<dbReference type="Proteomes" id="UP000001056">
    <property type="component" value="Unassembled WGS sequence"/>
</dbReference>
<dbReference type="VEuPathDB" id="FungiDB:CHGG_10636"/>
<dbReference type="InParanoid" id="Q2GN18"/>
<accession>Q2GN18</accession>
<organism evidence="1 2">
    <name type="scientific">Chaetomium globosum (strain ATCC 6205 / CBS 148.51 / DSM 1962 / NBRC 6347 / NRRL 1970)</name>
    <name type="common">Soil fungus</name>
    <dbReference type="NCBI Taxonomy" id="306901"/>
    <lineage>
        <taxon>Eukaryota</taxon>
        <taxon>Fungi</taxon>
        <taxon>Dikarya</taxon>
        <taxon>Ascomycota</taxon>
        <taxon>Pezizomycotina</taxon>
        <taxon>Sordariomycetes</taxon>
        <taxon>Sordariomycetidae</taxon>
        <taxon>Sordariales</taxon>
        <taxon>Chaetomiaceae</taxon>
        <taxon>Chaetomium</taxon>
    </lineage>
</organism>
<evidence type="ECO:0000313" key="1">
    <source>
        <dbReference type="EMBL" id="EAQ84232.1"/>
    </source>
</evidence>
<dbReference type="HOGENOM" id="CLU_2413068_0_0_1"/>
<reference evidence="2" key="1">
    <citation type="journal article" date="2015" name="Genome Announc.">
        <title>Draft genome sequence of the cellulolytic fungus Chaetomium globosum.</title>
        <authorList>
            <person name="Cuomo C.A."/>
            <person name="Untereiner W.A."/>
            <person name="Ma L.-J."/>
            <person name="Grabherr M."/>
            <person name="Birren B.W."/>
        </authorList>
    </citation>
    <scope>NUCLEOTIDE SEQUENCE [LARGE SCALE GENOMIC DNA]</scope>
    <source>
        <strain evidence="2">ATCC 6205 / CBS 148.51 / DSM 1962 / NBRC 6347 / NRRL 1970</strain>
    </source>
</reference>
<dbReference type="GeneID" id="4396512"/>
<gene>
    <name evidence="1" type="ORF">CHGG_10636</name>
</gene>
<keyword evidence="2" id="KW-1185">Reference proteome</keyword>
<evidence type="ECO:0000313" key="2">
    <source>
        <dbReference type="Proteomes" id="UP000001056"/>
    </source>
</evidence>
<dbReference type="RefSeq" id="XP_001228563.1">
    <property type="nucleotide sequence ID" value="XM_001228562.1"/>
</dbReference>
<proteinExistence type="predicted"/>
<protein>
    <submittedName>
        <fullName evidence="1">Uncharacterized protein</fullName>
    </submittedName>
</protein>
<name>Q2GN18_CHAGB</name>
<dbReference type="EMBL" id="CH408035">
    <property type="protein sequence ID" value="EAQ84232.1"/>
    <property type="molecule type" value="Genomic_DNA"/>
</dbReference>
<dbReference type="OrthoDB" id="4564042at2759"/>